<dbReference type="Proteomes" id="UP000198310">
    <property type="component" value="Unassembled WGS sequence"/>
</dbReference>
<dbReference type="Pfam" id="PF05265">
    <property type="entry name" value="DUF723"/>
    <property type="match status" value="1"/>
</dbReference>
<proteinExistence type="predicted"/>
<protein>
    <submittedName>
        <fullName evidence="1">Uncharacterized protein</fullName>
    </submittedName>
</protein>
<organism evidence="1 2">
    <name type="scientific">Hymenobacter mucosus</name>
    <dbReference type="NCBI Taxonomy" id="1411120"/>
    <lineage>
        <taxon>Bacteria</taxon>
        <taxon>Pseudomonadati</taxon>
        <taxon>Bacteroidota</taxon>
        <taxon>Cytophagia</taxon>
        <taxon>Cytophagales</taxon>
        <taxon>Hymenobacteraceae</taxon>
        <taxon>Hymenobacter</taxon>
    </lineage>
</organism>
<dbReference type="RefSeq" id="WP_089333940.1">
    <property type="nucleotide sequence ID" value="NZ_FZNS01000011.1"/>
</dbReference>
<sequence length="544" mass="60817">MSKGTSYTTESFLAKCKELHPNLDFSQVLEYPGIRGYVTVSCPVHGQLTKQAANLVRSNGGCAACGRTGASRKGREYFLTGFAEMHGDRYDYSLVPDRFTANDKIPVICREHGVFNPYVSGHKKGTGCPVCVGRGKWNTDSFKQECKRRYPHLDFSLVEYTGIVGRVRVVCPRHGEFTAVASELVTNRKSRQGKGGFGCWGCANEGKEGARLAKAVWVGRFIKRHGRQYDYSLLPDEITTQVKINVICPAHGVFSVLPHNHKKSGMCPKCNGQYRTTVEFIAAAKKLCPRLDFSETIYTGANNKVTLICPTHGRFQRTAADVIKDLGSKTVFGCQKCSRGHNKGIAGVPREEWITRFEAQHGAAYSYELLPDTILATRKIPVLCPEHGLFNPVATHHVRASRCPKCVREEARSRSGWGSTKWAERQKERFASLYVVEMKSEQERFYKVGITYNKVGHRLSGLPYTHQILAVYQSMDAVSVWRLEVRIKALYKGRKYIPSQVFAGRQECFSNIDGLITNVLYPLAAQSLGVLKQPAQEQAVLFPL</sequence>
<evidence type="ECO:0000313" key="2">
    <source>
        <dbReference type="Proteomes" id="UP000198310"/>
    </source>
</evidence>
<gene>
    <name evidence="1" type="ORF">SAMN06269173_111113</name>
</gene>
<dbReference type="AlphaFoldDB" id="A0A239AAJ3"/>
<dbReference type="EMBL" id="FZNS01000011">
    <property type="protein sequence ID" value="SNR92657.1"/>
    <property type="molecule type" value="Genomic_DNA"/>
</dbReference>
<evidence type="ECO:0000313" key="1">
    <source>
        <dbReference type="EMBL" id="SNR92657.1"/>
    </source>
</evidence>
<name>A0A239AAJ3_9BACT</name>
<accession>A0A239AAJ3</accession>
<dbReference type="InterPro" id="IPR007929">
    <property type="entry name" value="DUF723"/>
</dbReference>
<reference evidence="2" key="1">
    <citation type="submission" date="2017-06" db="EMBL/GenBank/DDBJ databases">
        <authorList>
            <person name="Varghese N."/>
            <person name="Submissions S."/>
        </authorList>
    </citation>
    <scope>NUCLEOTIDE SEQUENCE [LARGE SCALE GENOMIC DNA]</scope>
    <source>
        <strain evidence="2">DSM 28041</strain>
    </source>
</reference>
<keyword evidence="2" id="KW-1185">Reference proteome</keyword>